<dbReference type="Proteomes" id="UP001221898">
    <property type="component" value="Unassembled WGS sequence"/>
</dbReference>
<gene>
    <name evidence="4" type="ORF">AAFF_G00131030</name>
</gene>
<feature type="domain" description="FAM124" evidence="3">
    <location>
        <begin position="49"/>
        <end position="305"/>
    </location>
</feature>
<feature type="region of interest" description="Disordered" evidence="2">
    <location>
        <begin position="331"/>
        <end position="354"/>
    </location>
</feature>
<evidence type="ECO:0000313" key="5">
    <source>
        <dbReference type="Proteomes" id="UP001221898"/>
    </source>
</evidence>
<dbReference type="GO" id="GO:0005654">
    <property type="term" value="C:nucleoplasm"/>
    <property type="evidence" value="ECO:0007669"/>
    <property type="project" value="TreeGrafter"/>
</dbReference>
<dbReference type="PANTHER" id="PTHR14715">
    <property type="entry name" value="FAM124 DOMAIN-CONTAINING PROTEIN-RELATED"/>
    <property type="match status" value="1"/>
</dbReference>
<name>A0AAD7WAC0_9TELE</name>
<dbReference type="InterPro" id="IPR029380">
    <property type="entry name" value="FAM124"/>
</dbReference>
<comment type="similarity">
    <text evidence="1">Belongs to the FAM124 family.</text>
</comment>
<comment type="caution">
    <text evidence="4">The sequence shown here is derived from an EMBL/GenBank/DDBJ whole genome shotgun (WGS) entry which is preliminary data.</text>
</comment>
<evidence type="ECO:0000256" key="2">
    <source>
        <dbReference type="SAM" id="MobiDB-lite"/>
    </source>
</evidence>
<dbReference type="AlphaFoldDB" id="A0AAD7WAC0"/>
<dbReference type="InterPro" id="IPR046365">
    <property type="entry name" value="FAM124_dom"/>
</dbReference>
<dbReference type="Pfam" id="PF15067">
    <property type="entry name" value="FAM124"/>
    <property type="match status" value="1"/>
</dbReference>
<dbReference type="PANTHER" id="PTHR14715:SF2">
    <property type="entry name" value="PROTEIN FAM124B"/>
    <property type="match status" value="1"/>
</dbReference>
<proteinExistence type="inferred from homology"/>
<keyword evidence="5" id="KW-1185">Reference proteome</keyword>
<protein>
    <recommendedName>
        <fullName evidence="3">FAM124 domain-containing protein</fullName>
    </recommendedName>
</protein>
<dbReference type="EMBL" id="JAINUG010000191">
    <property type="protein sequence ID" value="KAJ8388694.1"/>
    <property type="molecule type" value="Genomic_DNA"/>
</dbReference>
<sequence length="537" mass="57666">MLRRAIRLKSGTEDDNADSGAETAESDCSKMSSTSSDLMAVPIRETLLMTMHLLANPGASLLLQHTLDRLLKWVCPGLRIFHVSERACPLRDAGRSRLDRNRSHPSPLAGCPSLAVTLFLHEAYGEERILCVLDFLQRPPWQYHHTESVGGSRAGGIHITSPADALLQPYLLPSRDFYSLGRGMPVWGVRPVHCGAEVLRVTLHSAYDNFEDTVRLYETVLRRRAEEQKAGFCWFTLHSERGLCLQLALKQLSPGVSVEPCDSAVLQFRVEEIGQLVPLLPNPCTPISATRWQTEDLDGNKMLFQVKGQSQCQVSTASAFSLNCPNPSSRGLHGTATSSLGGSRFPQPLDRGLGGPVEGSVGSCPAGGGSVGGCHAGLKGWANAGCHREERRGLRPAPFAAGPLPLLQLARELETDVDTGFAVEGQQERPAAVGASALETVTKDLYPCLPDTPREARTRGGVSAHLGGVSVTSSHCASATLSGAAEKHRIGRTLGMGLPRQAGEQSASQTPQHAALQDCFSASQAPQHAALQDEFFI</sequence>
<feature type="region of interest" description="Disordered" evidence="2">
    <location>
        <begin position="1"/>
        <end position="32"/>
    </location>
</feature>
<evidence type="ECO:0000313" key="4">
    <source>
        <dbReference type="EMBL" id="KAJ8388694.1"/>
    </source>
</evidence>
<organism evidence="4 5">
    <name type="scientific">Aldrovandia affinis</name>
    <dbReference type="NCBI Taxonomy" id="143900"/>
    <lineage>
        <taxon>Eukaryota</taxon>
        <taxon>Metazoa</taxon>
        <taxon>Chordata</taxon>
        <taxon>Craniata</taxon>
        <taxon>Vertebrata</taxon>
        <taxon>Euteleostomi</taxon>
        <taxon>Actinopterygii</taxon>
        <taxon>Neopterygii</taxon>
        <taxon>Teleostei</taxon>
        <taxon>Notacanthiformes</taxon>
        <taxon>Halosauridae</taxon>
        <taxon>Aldrovandia</taxon>
    </lineage>
</organism>
<evidence type="ECO:0000259" key="3">
    <source>
        <dbReference type="Pfam" id="PF15067"/>
    </source>
</evidence>
<reference evidence="4" key="1">
    <citation type="journal article" date="2023" name="Science">
        <title>Genome structures resolve the early diversification of teleost fishes.</title>
        <authorList>
            <person name="Parey E."/>
            <person name="Louis A."/>
            <person name="Montfort J."/>
            <person name="Bouchez O."/>
            <person name="Roques C."/>
            <person name="Iampietro C."/>
            <person name="Lluch J."/>
            <person name="Castinel A."/>
            <person name="Donnadieu C."/>
            <person name="Desvignes T."/>
            <person name="Floi Bucao C."/>
            <person name="Jouanno E."/>
            <person name="Wen M."/>
            <person name="Mejri S."/>
            <person name="Dirks R."/>
            <person name="Jansen H."/>
            <person name="Henkel C."/>
            <person name="Chen W.J."/>
            <person name="Zahm M."/>
            <person name="Cabau C."/>
            <person name="Klopp C."/>
            <person name="Thompson A.W."/>
            <person name="Robinson-Rechavi M."/>
            <person name="Braasch I."/>
            <person name="Lecointre G."/>
            <person name="Bobe J."/>
            <person name="Postlethwait J.H."/>
            <person name="Berthelot C."/>
            <person name="Roest Crollius H."/>
            <person name="Guiguen Y."/>
        </authorList>
    </citation>
    <scope>NUCLEOTIDE SEQUENCE</scope>
    <source>
        <strain evidence="4">NC1722</strain>
    </source>
</reference>
<feature type="compositionally biased region" description="Polar residues" evidence="2">
    <location>
        <begin position="331"/>
        <end position="341"/>
    </location>
</feature>
<evidence type="ECO:0000256" key="1">
    <source>
        <dbReference type="ARBA" id="ARBA00006440"/>
    </source>
</evidence>
<accession>A0AAD7WAC0</accession>